<dbReference type="Proteomes" id="UP000035909">
    <property type="component" value="Unassembled WGS sequence"/>
</dbReference>
<dbReference type="OrthoDB" id="6213658at2"/>
<dbReference type="GO" id="GO:0005886">
    <property type="term" value="C:plasma membrane"/>
    <property type="evidence" value="ECO:0007669"/>
    <property type="project" value="UniProtKB-SubCell"/>
</dbReference>
<organism evidence="8 9">
    <name type="scientific">Photobacterium ganghwense</name>
    <dbReference type="NCBI Taxonomy" id="320778"/>
    <lineage>
        <taxon>Bacteria</taxon>
        <taxon>Pseudomonadati</taxon>
        <taxon>Pseudomonadota</taxon>
        <taxon>Gammaproteobacteria</taxon>
        <taxon>Vibrionales</taxon>
        <taxon>Vibrionaceae</taxon>
        <taxon>Photobacterium</taxon>
    </lineage>
</organism>
<comment type="subcellular location">
    <subcellularLocation>
        <location evidence="1">Cell membrane</location>
    </subcellularLocation>
</comment>
<comment type="similarity">
    <text evidence="2">Belongs to the Smp family.</text>
</comment>
<sequence length="203" mass="22886">MKLKKSRFQRAWQLFVVFSCLAALFTMLEYGSDLTKRNYRALSEQTQQLSRLAIRQAAETASLNLVEKNHDPLQALAEQLSREPLILDATIYDLEGVTLAQAEDAMPLEQVTGLSTPLSVASIGRQQLVEPVMNQDQVVGYIRITLEHDQLLADTLKNIDYVTNVIRGLIIAALAIGFLLAFTFGRRKDIWHFPFLLNANKPE</sequence>
<dbReference type="AlphaFoldDB" id="A0A0J1JZJ4"/>
<keyword evidence="5 7" id="KW-1133">Transmembrane helix</keyword>
<dbReference type="EMBL" id="LDOU01000016">
    <property type="protein sequence ID" value="KLV07652.1"/>
    <property type="molecule type" value="Genomic_DNA"/>
</dbReference>
<gene>
    <name evidence="8" type="ORF">ABT57_17345</name>
</gene>
<name>A0A0J1JZJ4_9GAMM</name>
<dbReference type="InterPro" id="IPR019305">
    <property type="entry name" value="Uncharacterised_Smp"/>
</dbReference>
<proteinExistence type="inferred from homology"/>
<evidence type="ECO:0000256" key="6">
    <source>
        <dbReference type="ARBA" id="ARBA00023136"/>
    </source>
</evidence>
<evidence type="ECO:0000313" key="9">
    <source>
        <dbReference type="Proteomes" id="UP000035909"/>
    </source>
</evidence>
<keyword evidence="9" id="KW-1185">Reference proteome</keyword>
<evidence type="ECO:0000256" key="3">
    <source>
        <dbReference type="ARBA" id="ARBA00022475"/>
    </source>
</evidence>
<dbReference type="Pfam" id="PF10144">
    <property type="entry name" value="SMP_2"/>
    <property type="match status" value="1"/>
</dbReference>
<keyword evidence="4 7" id="KW-0812">Transmembrane</keyword>
<dbReference type="STRING" id="320778.ABT57_17345"/>
<protein>
    <submittedName>
        <fullName evidence="8">SerB-cotransposed membrane protein</fullName>
    </submittedName>
</protein>
<evidence type="ECO:0000313" key="8">
    <source>
        <dbReference type="EMBL" id="KLV07652.1"/>
    </source>
</evidence>
<evidence type="ECO:0000256" key="2">
    <source>
        <dbReference type="ARBA" id="ARBA00005362"/>
    </source>
</evidence>
<dbReference type="RefSeq" id="WP_047886523.1">
    <property type="nucleotide sequence ID" value="NZ_LDOU01000016.1"/>
</dbReference>
<evidence type="ECO:0000256" key="5">
    <source>
        <dbReference type="ARBA" id="ARBA00022989"/>
    </source>
</evidence>
<keyword evidence="3" id="KW-1003">Cell membrane</keyword>
<evidence type="ECO:0000256" key="1">
    <source>
        <dbReference type="ARBA" id="ARBA00004236"/>
    </source>
</evidence>
<dbReference type="PATRIC" id="fig|320778.3.peg.3774"/>
<evidence type="ECO:0000256" key="4">
    <source>
        <dbReference type="ARBA" id="ARBA00022692"/>
    </source>
</evidence>
<evidence type="ECO:0000256" key="7">
    <source>
        <dbReference type="SAM" id="Phobius"/>
    </source>
</evidence>
<feature type="transmembrane region" description="Helical" evidence="7">
    <location>
        <begin position="165"/>
        <end position="184"/>
    </location>
</feature>
<accession>A0A0J1JZJ4</accession>
<reference evidence="8 9" key="1">
    <citation type="submission" date="2015-05" db="EMBL/GenBank/DDBJ databases">
        <title>Photobacterium galathea sp. nov.</title>
        <authorList>
            <person name="Machado H."/>
            <person name="Gram L."/>
        </authorList>
    </citation>
    <scope>NUCLEOTIDE SEQUENCE [LARGE SCALE GENOMIC DNA]</scope>
    <source>
        <strain evidence="8 9">DSM 22954</strain>
    </source>
</reference>
<keyword evidence="6 7" id="KW-0472">Membrane</keyword>
<comment type="caution">
    <text evidence="8">The sequence shown here is derived from an EMBL/GenBank/DDBJ whole genome shotgun (WGS) entry which is preliminary data.</text>
</comment>